<accession>A0A5R9B970</accession>
<gene>
    <name evidence="1" type="ORF">FEF26_13225</name>
</gene>
<organism evidence="1 2">
    <name type="scientific">Nesterenkonia salmonea</name>
    <dbReference type="NCBI Taxonomy" id="1804987"/>
    <lineage>
        <taxon>Bacteria</taxon>
        <taxon>Bacillati</taxon>
        <taxon>Actinomycetota</taxon>
        <taxon>Actinomycetes</taxon>
        <taxon>Micrococcales</taxon>
        <taxon>Micrococcaceae</taxon>
        <taxon>Nesterenkonia</taxon>
    </lineage>
</organism>
<evidence type="ECO:0000313" key="2">
    <source>
        <dbReference type="Proteomes" id="UP000310458"/>
    </source>
</evidence>
<protein>
    <recommendedName>
        <fullName evidence="3">Group II intron maturase-specific domain-containing protein</fullName>
    </recommendedName>
</protein>
<dbReference type="EMBL" id="VAVZ01000043">
    <property type="protein sequence ID" value="TLP93602.1"/>
    <property type="molecule type" value="Genomic_DNA"/>
</dbReference>
<reference evidence="1 2" key="1">
    <citation type="submission" date="2019-05" db="EMBL/GenBank/DDBJ databases">
        <title>Nesterenkonia sp. GY074 isolated from the Southern Atlantic Ocean.</title>
        <authorList>
            <person name="Zhang G."/>
        </authorList>
    </citation>
    <scope>NUCLEOTIDE SEQUENCE [LARGE SCALE GENOMIC DNA]</scope>
    <source>
        <strain evidence="1 2">GY074</strain>
    </source>
</reference>
<dbReference type="OrthoDB" id="1550386at2"/>
<proteinExistence type="predicted"/>
<comment type="caution">
    <text evidence="1">The sequence shown here is derived from an EMBL/GenBank/DDBJ whole genome shotgun (WGS) entry which is preliminary data.</text>
</comment>
<dbReference type="Proteomes" id="UP000310458">
    <property type="component" value="Unassembled WGS sequence"/>
</dbReference>
<dbReference type="AlphaFoldDB" id="A0A5R9B970"/>
<evidence type="ECO:0008006" key="3">
    <source>
        <dbReference type="Google" id="ProtNLM"/>
    </source>
</evidence>
<name>A0A5R9B970_9MICC</name>
<keyword evidence="2" id="KW-1185">Reference proteome</keyword>
<sequence length="66" mass="8075">MFWRIYGWLRKRHPKLSARTVKRRYLPGWEIRADGIELFRPRAILITRYRYRGSRIPTPWTDTATA</sequence>
<evidence type="ECO:0000313" key="1">
    <source>
        <dbReference type="EMBL" id="TLP93602.1"/>
    </source>
</evidence>